<dbReference type="InterPro" id="IPR039426">
    <property type="entry name" value="TonB-dep_rcpt-like"/>
</dbReference>
<sequence length="629" mass="71385">MKNKYLLLALCSFSFIGKAQVANDTIDELQELVIYENRMQIPFQQSTRNIQVITKEDIKKLPVSSINEVLAYVSGVDIRQRGPFGSQADISIDGGSFEQTMVLWNGVKMGDAQTAHHSMNLPIPLDAIERIEVLKGPAARIYGINALTGAVNIVTKTQTNDFVQLHAYGGSSFKSKEEGDGNGIYAGGGLQATAGINTGKVHHLLSIAKEETNGQRYNTAAKNLKTMYQGNAPLNENHGFNWMGGYIDNEFGANGYYAAPFDKESYEVVQTLLLSVGSNHRITDDLTIKPRISNRYNEDDYRFYRNDLSRARSLHYSNAFMFELNGVYTTNIGDFGAGYELRLEDINSSNIGEHDRKNHGWFAEYKNTFFDKLLVNVGAYWNYNTDYGFQWYPGADVAYLLTNDWKVQASVGSSQRIPSFTDLYLNQRPGNIGNPDLKPEAAWQYEVGVNYTKANRRFVASVFERNISDFIDWTRISTDVPYQPQNLGNQIMRGLNVRYNQDIQIATNQKLGYSVSYQYLSPKKEDSASEVLSKYTIESLKHQAIAGINYTIDEVSIQFQNRYIKRELNEGYVVSDLRLMYEFPWFQVYTQATNLFNSSYKEVAAVPMPSRWIQLGVNYRFNLKKKTSE</sequence>
<evidence type="ECO:0000256" key="10">
    <source>
        <dbReference type="PROSITE-ProRule" id="PRU01360"/>
    </source>
</evidence>
<keyword evidence="16" id="KW-1185">Reference proteome</keyword>
<evidence type="ECO:0000256" key="8">
    <source>
        <dbReference type="ARBA" id="ARBA00023170"/>
    </source>
</evidence>
<gene>
    <name evidence="15" type="ORF">NPX36_07025</name>
</gene>
<dbReference type="InterPro" id="IPR000531">
    <property type="entry name" value="Beta-barrel_TonB"/>
</dbReference>
<evidence type="ECO:0000256" key="11">
    <source>
        <dbReference type="RuleBase" id="RU003357"/>
    </source>
</evidence>
<dbReference type="PANTHER" id="PTHR30069:SF29">
    <property type="entry name" value="HEMOGLOBIN AND HEMOGLOBIN-HAPTOGLOBIN-BINDING PROTEIN 1-RELATED"/>
    <property type="match status" value="1"/>
</dbReference>
<keyword evidence="9 10" id="KW-0998">Cell outer membrane</keyword>
<keyword evidence="5 12" id="KW-0732">Signal</keyword>
<proteinExistence type="inferred from homology"/>
<keyword evidence="7 10" id="KW-0472">Membrane</keyword>
<keyword evidence="6 11" id="KW-0798">TonB box</keyword>
<feature type="signal peptide" evidence="12">
    <location>
        <begin position="1"/>
        <end position="21"/>
    </location>
</feature>
<evidence type="ECO:0000256" key="12">
    <source>
        <dbReference type="SAM" id="SignalP"/>
    </source>
</evidence>
<evidence type="ECO:0000259" key="13">
    <source>
        <dbReference type="Pfam" id="PF00593"/>
    </source>
</evidence>
<dbReference type="PROSITE" id="PS52016">
    <property type="entry name" value="TONB_DEPENDENT_REC_3"/>
    <property type="match status" value="1"/>
</dbReference>
<accession>A0ABY5NWI2</accession>
<organism evidence="15 16">
    <name type="scientific">Paenimyroides aestuarii</name>
    <dbReference type="NCBI Taxonomy" id="2968490"/>
    <lineage>
        <taxon>Bacteria</taxon>
        <taxon>Pseudomonadati</taxon>
        <taxon>Bacteroidota</taxon>
        <taxon>Flavobacteriia</taxon>
        <taxon>Flavobacteriales</taxon>
        <taxon>Flavobacteriaceae</taxon>
        <taxon>Paenimyroides</taxon>
    </lineage>
</organism>
<dbReference type="InterPro" id="IPR036942">
    <property type="entry name" value="Beta-barrel_TonB_sf"/>
</dbReference>
<dbReference type="InterPro" id="IPR037066">
    <property type="entry name" value="Plug_dom_sf"/>
</dbReference>
<name>A0ABY5NWI2_9FLAO</name>
<keyword evidence="3 10" id="KW-1134">Transmembrane beta strand</keyword>
<keyword evidence="8 15" id="KW-0675">Receptor</keyword>
<feature type="domain" description="TonB-dependent receptor plug" evidence="14">
    <location>
        <begin position="44"/>
        <end position="150"/>
    </location>
</feature>
<dbReference type="RefSeq" id="WP_257500697.1">
    <property type="nucleotide sequence ID" value="NZ_CP102382.1"/>
</dbReference>
<dbReference type="Proteomes" id="UP001317001">
    <property type="component" value="Chromosome"/>
</dbReference>
<evidence type="ECO:0000256" key="1">
    <source>
        <dbReference type="ARBA" id="ARBA00004571"/>
    </source>
</evidence>
<comment type="subcellular location">
    <subcellularLocation>
        <location evidence="1 10">Cell outer membrane</location>
        <topology evidence="1 10">Multi-pass membrane protein</topology>
    </subcellularLocation>
</comment>
<dbReference type="SUPFAM" id="SSF56935">
    <property type="entry name" value="Porins"/>
    <property type="match status" value="1"/>
</dbReference>
<evidence type="ECO:0000256" key="7">
    <source>
        <dbReference type="ARBA" id="ARBA00023136"/>
    </source>
</evidence>
<evidence type="ECO:0000256" key="5">
    <source>
        <dbReference type="ARBA" id="ARBA00022729"/>
    </source>
</evidence>
<evidence type="ECO:0000256" key="6">
    <source>
        <dbReference type="ARBA" id="ARBA00023077"/>
    </source>
</evidence>
<keyword evidence="2 10" id="KW-0813">Transport</keyword>
<dbReference type="Gene3D" id="2.170.130.10">
    <property type="entry name" value="TonB-dependent receptor, plug domain"/>
    <property type="match status" value="1"/>
</dbReference>
<evidence type="ECO:0000256" key="2">
    <source>
        <dbReference type="ARBA" id="ARBA00022448"/>
    </source>
</evidence>
<evidence type="ECO:0000259" key="14">
    <source>
        <dbReference type="Pfam" id="PF07715"/>
    </source>
</evidence>
<dbReference type="Gene3D" id="2.40.170.20">
    <property type="entry name" value="TonB-dependent receptor, beta-barrel domain"/>
    <property type="match status" value="1"/>
</dbReference>
<feature type="domain" description="TonB-dependent receptor-like beta-barrel" evidence="13">
    <location>
        <begin position="231"/>
        <end position="595"/>
    </location>
</feature>
<keyword evidence="4 10" id="KW-0812">Transmembrane</keyword>
<dbReference type="EMBL" id="CP102382">
    <property type="protein sequence ID" value="UUV22787.1"/>
    <property type="molecule type" value="Genomic_DNA"/>
</dbReference>
<dbReference type="Pfam" id="PF07715">
    <property type="entry name" value="Plug"/>
    <property type="match status" value="1"/>
</dbReference>
<evidence type="ECO:0000256" key="9">
    <source>
        <dbReference type="ARBA" id="ARBA00023237"/>
    </source>
</evidence>
<reference evidence="15 16" key="1">
    <citation type="submission" date="2022-08" db="EMBL/GenBank/DDBJ databases">
        <title>Myroides zhujiangensis sp. nov., a novel bacterium isolated from sediment in the Pearl River Estuary.</title>
        <authorList>
            <person name="Cui L."/>
        </authorList>
    </citation>
    <scope>NUCLEOTIDE SEQUENCE [LARGE SCALE GENOMIC DNA]</scope>
    <source>
        <strain evidence="15 16">SCSIO 72103</strain>
    </source>
</reference>
<evidence type="ECO:0000256" key="3">
    <source>
        <dbReference type="ARBA" id="ARBA00022452"/>
    </source>
</evidence>
<evidence type="ECO:0000313" key="15">
    <source>
        <dbReference type="EMBL" id="UUV22787.1"/>
    </source>
</evidence>
<dbReference type="InterPro" id="IPR012910">
    <property type="entry name" value="Plug_dom"/>
</dbReference>
<evidence type="ECO:0000256" key="4">
    <source>
        <dbReference type="ARBA" id="ARBA00022692"/>
    </source>
</evidence>
<dbReference type="PANTHER" id="PTHR30069">
    <property type="entry name" value="TONB-DEPENDENT OUTER MEMBRANE RECEPTOR"/>
    <property type="match status" value="1"/>
</dbReference>
<dbReference type="Pfam" id="PF00593">
    <property type="entry name" value="TonB_dep_Rec_b-barrel"/>
    <property type="match status" value="1"/>
</dbReference>
<evidence type="ECO:0000313" key="16">
    <source>
        <dbReference type="Proteomes" id="UP001317001"/>
    </source>
</evidence>
<feature type="chain" id="PRO_5045150264" evidence="12">
    <location>
        <begin position="22"/>
        <end position="629"/>
    </location>
</feature>
<protein>
    <submittedName>
        <fullName evidence="15">TonB-dependent receptor</fullName>
    </submittedName>
</protein>
<comment type="similarity">
    <text evidence="10 11">Belongs to the TonB-dependent receptor family.</text>
</comment>